<evidence type="ECO:0000256" key="5">
    <source>
        <dbReference type="ARBA" id="ARBA00022552"/>
    </source>
</evidence>
<dbReference type="PANTHER" id="PTHR31633:SF1">
    <property type="entry name" value="H_ACA RIBONUCLEOPROTEIN COMPLEX NON-CORE SUBUNIT NAF1"/>
    <property type="match status" value="1"/>
</dbReference>
<feature type="compositionally biased region" description="Low complexity" evidence="10">
    <location>
        <begin position="242"/>
        <end position="255"/>
    </location>
</feature>
<dbReference type="EMBL" id="CP090171">
    <property type="protein sequence ID" value="UJO22389.1"/>
    <property type="molecule type" value="Genomic_DNA"/>
</dbReference>
<dbReference type="GeneID" id="71989527"/>
<evidence type="ECO:0000256" key="3">
    <source>
        <dbReference type="ARBA" id="ARBA00021438"/>
    </source>
</evidence>
<feature type="region of interest" description="Disordered" evidence="10">
    <location>
        <begin position="60"/>
        <end position="82"/>
    </location>
</feature>
<feature type="compositionally biased region" description="Low complexity" evidence="10">
    <location>
        <begin position="604"/>
        <end position="624"/>
    </location>
</feature>
<dbReference type="GO" id="GO:0001522">
    <property type="term" value="P:pseudouridine synthesis"/>
    <property type="evidence" value="ECO:0007669"/>
    <property type="project" value="InterPro"/>
</dbReference>
<dbReference type="RefSeq" id="XP_047766755.1">
    <property type="nucleotide sequence ID" value="XM_047908797.1"/>
</dbReference>
<feature type="region of interest" description="Disordered" evidence="10">
    <location>
        <begin position="1"/>
        <end position="39"/>
    </location>
</feature>
<dbReference type="InterPro" id="IPR007504">
    <property type="entry name" value="H/ACA_rnp_Gar1/Naf1"/>
</dbReference>
<dbReference type="InterPro" id="IPR009000">
    <property type="entry name" value="Transl_B-barrel_sf"/>
</dbReference>
<dbReference type="OMA" id="QEYHQEY"/>
<reference evidence="11" key="1">
    <citation type="submission" date="2021-12" db="EMBL/GenBank/DDBJ databases">
        <authorList>
            <person name="Zaccaron A."/>
            <person name="Stergiopoulos I."/>
        </authorList>
    </citation>
    <scope>NUCLEOTIDE SEQUENCE</scope>
    <source>
        <strain evidence="11">Race5_Kim</strain>
    </source>
</reference>
<evidence type="ECO:0000256" key="2">
    <source>
        <dbReference type="ARBA" id="ARBA00009801"/>
    </source>
</evidence>
<accession>A0A9Q8UTY4</accession>
<comment type="subcellular location">
    <subcellularLocation>
        <location evidence="1">Nucleus</location>
    </subcellularLocation>
</comment>
<keyword evidence="12" id="KW-1185">Reference proteome</keyword>
<dbReference type="Gene3D" id="2.40.10.230">
    <property type="entry name" value="Probable tRNA pseudouridine synthase domain"/>
    <property type="match status" value="1"/>
</dbReference>
<dbReference type="GO" id="GO:0005732">
    <property type="term" value="C:sno(s)RNA-containing ribonucleoprotein complex"/>
    <property type="evidence" value="ECO:0007669"/>
    <property type="project" value="InterPro"/>
</dbReference>
<dbReference type="SUPFAM" id="SSF50447">
    <property type="entry name" value="Translation proteins"/>
    <property type="match status" value="1"/>
</dbReference>
<evidence type="ECO:0000256" key="7">
    <source>
        <dbReference type="ARBA" id="ARBA00022884"/>
    </source>
</evidence>
<proteinExistence type="inferred from homology"/>
<feature type="region of interest" description="Disordered" evidence="10">
    <location>
        <begin position="457"/>
        <end position="500"/>
    </location>
</feature>
<evidence type="ECO:0000256" key="4">
    <source>
        <dbReference type="ARBA" id="ARBA00022517"/>
    </source>
</evidence>
<feature type="compositionally biased region" description="Basic and acidic residues" evidence="10">
    <location>
        <begin position="294"/>
        <end position="317"/>
    </location>
</feature>
<keyword evidence="5" id="KW-0698">rRNA processing</keyword>
<dbReference type="GO" id="GO:0000493">
    <property type="term" value="P:box H/ACA snoRNP assembly"/>
    <property type="evidence" value="ECO:0007669"/>
    <property type="project" value="InterPro"/>
</dbReference>
<evidence type="ECO:0000313" key="11">
    <source>
        <dbReference type="EMBL" id="UJO22389.1"/>
    </source>
</evidence>
<feature type="compositionally biased region" description="Basic and acidic residues" evidence="10">
    <location>
        <begin position="547"/>
        <end position="597"/>
    </location>
</feature>
<evidence type="ECO:0000256" key="8">
    <source>
        <dbReference type="ARBA" id="ARBA00023242"/>
    </source>
</evidence>
<organism evidence="11 12">
    <name type="scientific">Passalora fulva</name>
    <name type="common">Tomato leaf mold</name>
    <name type="synonym">Cladosporium fulvum</name>
    <dbReference type="NCBI Taxonomy" id="5499"/>
    <lineage>
        <taxon>Eukaryota</taxon>
        <taxon>Fungi</taxon>
        <taxon>Dikarya</taxon>
        <taxon>Ascomycota</taxon>
        <taxon>Pezizomycotina</taxon>
        <taxon>Dothideomycetes</taxon>
        <taxon>Dothideomycetidae</taxon>
        <taxon>Mycosphaerellales</taxon>
        <taxon>Mycosphaerellaceae</taxon>
        <taxon>Fulvia</taxon>
    </lineage>
</organism>
<feature type="compositionally biased region" description="Low complexity" evidence="10">
    <location>
        <begin position="644"/>
        <end position="664"/>
    </location>
</feature>
<dbReference type="GO" id="GO:0003723">
    <property type="term" value="F:RNA binding"/>
    <property type="evidence" value="ECO:0007669"/>
    <property type="project" value="UniProtKB-KW"/>
</dbReference>
<keyword evidence="7" id="KW-0694">RNA-binding</keyword>
<feature type="region of interest" description="Disordered" evidence="10">
    <location>
        <begin position="526"/>
        <end position="773"/>
    </location>
</feature>
<feature type="compositionally biased region" description="Acidic residues" evidence="10">
    <location>
        <begin position="256"/>
        <end position="266"/>
    </location>
</feature>
<keyword evidence="6" id="KW-0597">Phosphoprotein</keyword>
<dbReference type="GO" id="GO:0005634">
    <property type="term" value="C:nucleus"/>
    <property type="evidence" value="ECO:0007669"/>
    <property type="project" value="UniProtKB-SubCell"/>
</dbReference>
<comment type="similarity">
    <text evidence="2">Belongs to the NAF1 family.</text>
</comment>
<evidence type="ECO:0000313" key="12">
    <source>
        <dbReference type="Proteomes" id="UP000756132"/>
    </source>
</evidence>
<dbReference type="AlphaFoldDB" id="A0A9Q8UTY4"/>
<dbReference type="InterPro" id="IPR038664">
    <property type="entry name" value="Gar1/Naf1_Cbf5-bd_sf"/>
</dbReference>
<keyword evidence="4" id="KW-0690">Ribosome biogenesis</keyword>
<evidence type="ECO:0000256" key="1">
    <source>
        <dbReference type="ARBA" id="ARBA00004123"/>
    </source>
</evidence>
<evidence type="ECO:0000256" key="10">
    <source>
        <dbReference type="SAM" id="MobiDB-lite"/>
    </source>
</evidence>
<reference evidence="11" key="2">
    <citation type="journal article" date="2022" name="Microb. Genom.">
        <title>A chromosome-scale genome assembly of the tomato pathogen Cladosporium fulvum reveals a compartmentalized genome architecture and the presence of a dispensable chromosome.</title>
        <authorList>
            <person name="Zaccaron A.Z."/>
            <person name="Chen L.H."/>
            <person name="Samaras A."/>
            <person name="Stergiopoulos I."/>
        </authorList>
    </citation>
    <scope>NUCLEOTIDE SEQUENCE</scope>
    <source>
        <strain evidence="11">Race5_Kim</strain>
    </source>
</reference>
<dbReference type="FunFam" id="2.40.10.230:FF:000002">
    <property type="entry name" value="H/ACA ribonucleoprotein complex non-core subunit NAF1"/>
    <property type="match status" value="1"/>
</dbReference>
<dbReference type="KEGG" id="ffu:CLAFUR5_09649"/>
<feature type="compositionally biased region" description="Basic and acidic residues" evidence="10">
    <location>
        <begin position="12"/>
        <end position="23"/>
    </location>
</feature>
<feature type="compositionally biased region" description="Low complexity" evidence="10">
    <location>
        <begin position="72"/>
        <end position="82"/>
    </location>
</feature>
<feature type="compositionally biased region" description="Pro residues" evidence="10">
    <location>
        <begin position="625"/>
        <end position="643"/>
    </location>
</feature>
<name>A0A9Q8UTY4_PASFU</name>
<gene>
    <name evidence="11" type="ORF">CLAFUR5_09649</name>
</gene>
<dbReference type="Pfam" id="PF04410">
    <property type="entry name" value="Gar1"/>
    <property type="match status" value="1"/>
</dbReference>
<feature type="compositionally biased region" description="Polar residues" evidence="10">
    <location>
        <begin position="491"/>
        <end position="500"/>
    </location>
</feature>
<feature type="compositionally biased region" description="Polar residues" evidence="10">
    <location>
        <begin position="101"/>
        <end position="113"/>
    </location>
</feature>
<dbReference type="GO" id="GO:0006364">
    <property type="term" value="P:rRNA processing"/>
    <property type="evidence" value="ECO:0007669"/>
    <property type="project" value="UniProtKB-KW"/>
</dbReference>
<dbReference type="OrthoDB" id="21550at2759"/>
<feature type="compositionally biased region" description="Low complexity" evidence="10">
    <location>
        <begin position="674"/>
        <end position="759"/>
    </location>
</feature>
<evidence type="ECO:0000256" key="6">
    <source>
        <dbReference type="ARBA" id="ARBA00022553"/>
    </source>
</evidence>
<keyword evidence="11" id="KW-0687">Ribonucleoprotein</keyword>
<evidence type="ECO:0000256" key="9">
    <source>
        <dbReference type="ARBA" id="ARBA00076743"/>
    </source>
</evidence>
<dbReference type="Proteomes" id="UP000756132">
    <property type="component" value="Chromosome 9"/>
</dbReference>
<sequence length="773" mass="82995">MGQIENRAVTHVAHEEIGERPDTVDIPEEANPDESRPAERVKLDGGLAVTEDIQHEMDDADDWDDLYGTSNPATPTKADATAAVPDTISAVNGAALASDGAQPTATAPSQPQEHQYGVSAAAPEHTAKTQQEVEPGVPADAIDTGDDLVAPPPHAPSESNDKASTDVMEETTQIEYQQPHPATEQSTTPDGETHQPHPLLDPLAGLLSREDAVPLPKVTEDADFMAAAAAQKEDKDAEWNFDSSDAESSSDSGSSDSDDSSDDSDSGSEGGYEMLDPATAAKILMSGDGDDDDGKGKDRSGADHQPRTANETKEEVVPKPDVRITEDMKITYLGTVDRAVENMVLIKGATSGDYQVLESGSVLCNEQREVIGAVADTIGKVQEPLYSVAFTNAQGVQDAGLEFGTKIYYVDSHSTFVFTQPLRAVKGTDASNIHDEEVGEDELEFSDDEEEAAFKSQRKRAKKEGRTALTRSEFQAGARSFGAPGHDGGHTYTNHNSDVPAQSYGAALSYDDEPTGEDFYQPLKRPENLAQLMSNGAPPPRQQPTFDRGRGRGRGDGADRGGRGRGRGGDRGGRGDRGRGRGDRGRGRGGFDRDQRGGRGGQRGQHQQGHQERPSSFSSDNPQSSLPPRPNFPQIPPPQPAPPVHYQQPAPQTYQFGGQTYQYGAPQPPAQASQYNHYAPQHAAAPQPGAYVNPAFYQQQPPQQQQAPQLTPQQQQAYAAWFAQQHAQQQAQQQQYAHAPQATGGAQQPQQQQEPAGPQFDLSGILKRLSGQQ</sequence>
<feature type="region of interest" description="Disordered" evidence="10">
    <location>
        <begin position="94"/>
        <end position="317"/>
    </location>
</feature>
<dbReference type="PANTHER" id="PTHR31633">
    <property type="entry name" value="H/ACA RIBONUCLEOPROTEIN COMPLEX NON-CORE SUBUNIT NAF1"/>
    <property type="match status" value="1"/>
</dbReference>
<dbReference type="InterPro" id="IPR040309">
    <property type="entry name" value="Naf1"/>
</dbReference>
<protein>
    <recommendedName>
        <fullName evidence="3">H/ACA ribonucleoprotein complex non-core subunit NAF1</fullName>
    </recommendedName>
    <alternativeName>
        <fullName evidence="9">Nuclear assembly factor 1</fullName>
    </alternativeName>
</protein>
<keyword evidence="8" id="KW-0539">Nucleus</keyword>